<dbReference type="InterPro" id="IPR016162">
    <property type="entry name" value="Ald_DH_N"/>
</dbReference>
<keyword evidence="2" id="KW-0521">NADP</keyword>
<dbReference type="Pfam" id="PF00171">
    <property type="entry name" value="Aldedh"/>
    <property type="match status" value="1"/>
</dbReference>
<dbReference type="Gene3D" id="3.40.309.10">
    <property type="entry name" value="Aldehyde Dehydrogenase, Chain A, domain 2"/>
    <property type="match status" value="1"/>
</dbReference>
<comment type="similarity">
    <text evidence="1">Belongs to the aldehyde dehydrogenase family.</text>
</comment>
<dbReference type="RefSeq" id="XP_028488178.1">
    <property type="nucleotide sequence ID" value="XM_028627804.1"/>
</dbReference>
<keyword evidence="3" id="KW-0560">Oxidoreductase</keyword>
<dbReference type="InterPro" id="IPR016161">
    <property type="entry name" value="Ald_DH/histidinol_DH"/>
</dbReference>
<dbReference type="SUPFAM" id="SSF53720">
    <property type="entry name" value="ALDH-like"/>
    <property type="match status" value="1"/>
</dbReference>
<evidence type="ECO:0000256" key="1">
    <source>
        <dbReference type="ARBA" id="ARBA00009986"/>
    </source>
</evidence>
<dbReference type="VEuPathDB" id="FungiDB:C8Q69DRAFT_398265"/>
<reference evidence="5 6" key="1">
    <citation type="journal article" date="2018" name="Front. Microbiol.">
        <title>Genomic and genetic insights into a cosmopolitan fungus, Paecilomyces variotii (Eurotiales).</title>
        <authorList>
            <person name="Urquhart A.S."/>
            <person name="Mondo S.J."/>
            <person name="Makela M.R."/>
            <person name="Hane J.K."/>
            <person name="Wiebenga A."/>
            <person name="He G."/>
            <person name="Mihaltcheva S."/>
            <person name="Pangilinan J."/>
            <person name="Lipzen A."/>
            <person name="Barry K."/>
            <person name="de Vries R.P."/>
            <person name="Grigoriev I.V."/>
            <person name="Idnurm A."/>
        </authorList>
    </citation>
    <scope>NUCLEOTIDE SEQUENCE [LARGE SCALE GENOMIC DNA]</scope>
    <source>
        <strain evidence="5 6">CBS 101075</strain>
    </source>
</reference>
<comment type="caution">
    <text evidence="5">The sequence shown here is derived from an EMBL/GenBank/DDBJ whole genome shotgun (WGS) entry which is preliminary data.</text>
</comment>
<evidence type="ECO:0000256" key="3">
    <source>
        <dbReference type="ARBA" id="ARBA00023002"/>
    </source>
</evidence>
<dbReference type="InterPro" id="IPR016163">
    <property type="entry name" value="Ald_DH_C"/>
</dbReference>
<accession>A0A443I373</accession>
<dbReference type="FunFam" id="3.40.605.10:FF:000012">
    <property type="entry name" value="NAD-dependent succinate-semialdehyde dehydrogenase"/>
    <property type="match status" value="1"/>
</dbReference>
<organism evidence="5 6">
    <name type="scientific">Byssochlamys spectabilis</name>
    <name type="common">Paecilomyces variotii</name>
    <dbReference type="NCBI Taxonomy" id="264951"/>
    <lineage>
        <taxon>Eukaryota</taxon>
        <taxon>Fungi</taxon>
        <taxon>Dikarya</taxon>
        <taxon>Ascomycota</taxon>
        <taxon>Pezizomycotina</taxon>
        <taxon>Eurotiomycetes</taxon>
        <taxon>Eurotiomycetidae</taxon>
        <taxon>Eurotiales</taxon>
        <taxon>Thermoascaceae</taxon>
        <taxon>Paecilomyces</taxon>
    </lineage>
</organism>
<evidence type="ECO:0000313" key="5">
    <source>
        <dbReference type="EMBL" id="RWQ98533.1"/>
    </source>
</evidence>
<dbReference type="Gene3D" id="3.40.605.10">
    <property type="entry name" value="Aldehyde Dehydrogenase, Chain A, domain 1"/>
    <property type="match status" value="1"/>
</dbReference>
<dbReference type="GO" id="GO:0004777">
    <property type="term" value="F:succinate-semialdehyde dehydrogenase (NAD+) activity"/>
    <property type="evidence" value="ECO:0007669"/>
    <property type="project" value="TreeGrafter"/>
</dbReference>
<dbReference type="CDD" id="cd07105">
    <property type="entry name" value="ALDH_SaliADH"/>
    <property type="match status" value="1"/>
</dbReference>
<sequence length="476" mass="50852">MAAPAVVPFIINGQDVETETKFDVTSPVNGKVIHRASAASVDDAKRAADAAQAAYPAWKKMKPSDRRDILLRAADIMQARQEELIRIQLEETGASRIFAQMTSMFGFTLIRDFAGRISSVEGRVPVVEEEGQSAIVYKEPYGVILGIAPWNAPFILGTRAVAIPLAAGNTVVLKGSELAPKCFWAIGDIFREAGLPAGCLNVVYHQASDAPAVTEALIAHPAVRKINFTGSTPVGSIIGSLAGKYIKPVLLELGGKAGALVLDDADLNKAAMGCTMGAFIHAGQVCMSTERIIVQRSILDKFRQVLTETAEKVFGKDAPAPMLVNSIPVEKNRRLIADAVSKGAKVIWGDHEAREASEASMRPLIVENVTKEMDLFATESFGPTVSLLVVDTDEEAIELANATDYGLTASVYTENLARGLKIAKQIESGAVHINSPTIHDEPVLPHGGVKSSGFGRFGGSSGLEEFMVTKSVTWID</sequence>
<dbReference type="STRING" id="264951.A0A443I373"/>
<dbReference type="EMBL" id="RCNU01000002">
    <property type="protein sequence ID" value="RWQ98533.1"/>
    <property type="molecule type" value="Genomic_DNA"/>
</dbReference>
<keyword evidence="6" id="KW-1185">Reference proteome</keyword>
<feature type="domain" description="Aldehyde dehydrogenase" evidence="4">
    <location>
        <begin position="19"/>
        <end position="472"/>
    </location>
</feature>
<dbReference type="Proteomes" id="UP000283841">
    <property type="component" value="Unassembled WGS sequence"/>
</dbReference>
<gene>
    <name evidence="5" type="ORF">C8Q69DRAFT_398265</name>
</gene>
<dbReference type="PANTHER" id="PTHR43353">
    <property type="entry name" value="SUCCINATE-SEMIALDEHYDE DEHYDROGENASE, MITOCHONDRIAL"/>
    <property type="match status" value="1"/>
</dbReference>
<dbReference type="GeneID" id="39597081"/>
<name>A0A443I373_BYSSP</name>
<evidence type="ECO:0000313" key="6">
    <source>
        <dbReference type="Proteomes" id="UP000283841"/>
    </source>
</evidence>
<dbReference type="OrthoDB" id="310895at2759"/>
<dbReference type="PANTHER" id="PTHR43353:SF6">
    <property type="entry name" value="CYTOPLASMIC ALDEHYDE DEHYDROGENASE (EUROFUNG)"/>
    <property type="match status" value="1"/>
</dbReference>
<proteinExistence type="inferred from homology"/>
<dbReference type="AlphaFoldDB" id="A0A443I373"/>
<dbReference type="InterPro" id="IPR015590">
    <property type="entry name" value="Aldehyde_DH_dom"/>
</dbReference>
<evidence type="ECO:0000256" key="2">
    <source>
        <dbReference type="ARBA" id="ARBA00022857"/>
    </source>
</evidence>
<dbReference type="GO" id="GO:0009450">
    <property type="term" value="P:gamma-aminobutyric acid catabolic process"/>
    <property type="evidence" value="ECO:0007669"/>
    <property type="project" value="TreeGrafter"/>
</dbReference>
<protein>
    <submittedName>
        <fullName evidence="5">Aldehyde dehydrogenase domain-containing protein</fullName>
    </submittedName>
</protein>
<evidence type="ECO:0000259" key="4">
    <source>
        <dbReference type="Pfam" id="PF00171"/>
    </source>
</evidence>
<dbReference type="InterPro" id="IPR050740">
    <property type="entry name" value="Aldehyde_DH_Superfamily"/>
</dbReference>